<dbReference type="AlphaFoldDB" id="S2J3S9"/>
<dbReference type="Proteomes" id="UP000014254">
    <property type="component" value="Unassembled WGS sequence"/>
</dbReference>
<dbReference type="GO" id="GO:0035556">
    <property type="term" value="P:intracellular signal transduction"/>
    <property type="evidence" value="ECO:0007669"/>
    <property type="project" value="InterPro"/>
</dbReference>
<dbReference type="InterPro" id="IPR035899">
    <property type="entry name" value="DBL_dom_sf"/>
</dbReference>
<dbReference type="SMART" id="SM00325">
    <property type="entry name" value="RhoGEF"/>
    <property type="match status" value="1"/>
</dbReference>
<dbReference type="OMA" id="SAMNAVQ"/>
<feature type="compositionally biased region" description="Low complexity" evidence="1">
    <location>
        <begin position="193"/>
        <end position="203"/>
    </location>
</feature>
<protein>
    <recommendedName>
        <fullName evidence="2">DH domain-containing protein</fullName>
    </recommendedName>
</protein>
<proteinExistence type="predicted"/>
<sequence>METIIAKVEKLEIDTSNIAKWSDSEETTKDPLTPVSIDLNSSHPAQNIPMTTSSIKQHKRSASAIYEYVIDSSYPCHQSSPDLKQSIQRSAPHNKKKWFQLPRMTLKKQQSTPPRSGFGGLKAGLVEPPEPPPQLLFNLDWSTSSIGPTTLWENDVKQSASTPVTPVVSRRSSSVYSDTISLTECNTRHKKSSSSVSSTSTVVPEQDHHTTAQLENDIFTVRRLSCPNYNSQDTFLDEAGNTAFKRKPGNTSMKLFSIIPIHQRPNMKRGVSTESVLLHSSSSVSSASSASSSTPPPSPPLSKSSADYKIALFNVYAPDTNELVLNFRNIQPRTVKLKRRYNFKSEQKALHEWQTHLLGNLKHSFSVQHRDNIISPAKKARYFLTRRFILQEFYTTEITFWNQLNFTKVMFRDPLKLALERGSISARPADMDWFANLHDLMTFSSTLIHRLRQFQMDRIPCKEDVNDPYYQADQVNIGLILREMTESMVTFLRCALDYKSNKKSMDQRKTNKAYALYEEKLALRKETRQFTLGDYLIIPIQRVTRFALLLTDLEKHTEPAHPDYRNIKISLCIIQSLASAMNAVQN</sequence>
<dbReference type="InterPro" id="IPR001331">
    <property type="entry name" value="GDS_CDC24_CS"/>
</dbReference>
<dbReference type="VEuPathDB" id="FungiDB:HMPREF1544_10470"/>
<evidence type="ECO:0000259" key="2">
    <source>
        <dbReference type="PROSITE" id="PS50010"/>
    </source>
</evidence>
<dbReference type="Gene3D" id="1.20.900.10">
    <property type="entry name" value="Dbl homology (DH) domain"/>
    <property type="match status" value="1"/>
</dbReference>
<dbReference type="PANTHER" id="PTHR12673:SF159">
    <property type="entry name" value="LD03170P"/>
    <property type="match status" value="1"/>
</dbReference>
<gene>
    <name evidence="3" type="ORF">HMPREF1544_10470</name>
</gene>
<dbReference type="eggNOG" id="ENOG502SW0S">
    <property type="taxonomic scope" value="Eukaryota"/>
</dbReference>
<dbReference type="PANTHER" id="PTHR12673">
    <property type="entry name" value="FACIOGENITAL DYSPLASIA PROTEIN"/>
    <property type="match status" value="1"/>
</dbReference>
<dbReference type="GO" id="GO:0005737">
    <property type="term" value="C:cytoplasm"/>
    <property type="evidence" value="ECO:0007669"/>
    <property type="project" value="TreeGrafter"/>
</dbReference>
<evidence type="ECO:0000256" key="1">
    <source>
        <dbReference type="SAM" id="MobiDB-lite"/>
    </source>
</evidence>
<dbReference type="PROSITE" id="PS00741">
    <property type="entry name" value="DH_1"/>
    <property type="match status" value="1"/>
</dbReference>
<dbReference type="GO" id="GO:0005085">
    <property type="term" value="F:guanyl-nucleotide exchange factor activity"/>
    <property type="evidence" value="ECO:0007669"/>
    <property type="project" value="InterPro"/>
</dbReference>
<name>S2J3S9_MUCC1</name>
<dbReference type="OrthoDB" id="660555at2759"/>
<dbReference type="PROSITE" id="PS50010">
    <property type="entry name" value="DH_2"/>
    <property type="match status" value="1"/>
</dbReference>
<dbReference type="InterPro" id="IPR000219">
    <property type="entry name" value="DH_dom"/>
</dbReference>
<reference evidence="4" key="1">
    <citation type="submission" date="2013-05" db="EMBL/GenBank/DDBJ databases">
        <title>The Genome sequence of Mucor circinelloides f. circinelloides 1006PhL.</title>
        <authorList>
            <consortium name="The Broad Institute Genomics Platform"/>
            <person name="Cuomo C."/>
            <person name="Earl A."/>
            <person name="Findley K."/>
            <person name="Lee S.C."/>
            <person name="Walker B."/>
            <person name="Young S."/>
            <person name="Zeng Q."/>
            <person name="Gargeya S."/>
            <person name="Fitzgerald M."/>
            <person name="Haas B."/>
            <person name="Abouelleil A."/>
            <person name="Allen A.W."/>
            <person name="Alvarado L."/>
            <person name="Arachchi H.M."/>
            <person name="Berlin A.M."/>
            <person name="Chapman S.B."/>
            <person name="Gainer-Dewar J."/>
            <person name="Goldberg J."/>
            <person name="Griggs A."/>
            <person name="Gujja S."/>
            <person name="Hansen M."/>
            <person name="Howarth C."/>
            <person name="Imamovic A."/>
            <person name="Ireland A."/>
            <person name="Larimer J."/>
            <person name="McCowan C."/>
            <person name="Murphy C."/>
            <person name="Pearson M."/>
            <person name="Poon T.W."/>
            <person name="Priest M."/>
            <person name="Roberts A."/>
            <person name="Saif S."/>
            <person name="Shea T."/>
            <person name="Sisk P."/>
            <person name="Sykes S."/>
            <person name="Wortman J."/>
            <person name="Nusbaum C."/>
            <person name="Birren B."/>
        </authorList>
    </citation>
    <scope>NUCLEOTIDE SEQUENCE [LARGE SCALE GENOMIC DNA]</scope>
    <source>
        <strain evidence="4">1006PhL</strain>
    </source>
</reference>
<organism evidence="3 4">
    <name type="scientific">Mucor circinelloides f. circinelloides (strain 1006PhL)</name>
    <name type="common">Mucormycosis agent</name>
    <name type="synonym">Calyptromyces circinelloides</name>
    <dbReference type="NCBI Taxonomy" id="1220926"/>
    <lineage>
        <taxon>Eukaryota</taxon>
        <taxon>Fungi</taxon>
        <taxon>Fungi incertae sedis</taxon>
        <taxon>Mucoromycota</taxon>
        <taxon>Mucoromycotina</taxon>
        <taxon>Mucoromycetes</taxon>
        <taxon>Mucorales</taxon>
        <taxon>Mucorineae</taxon>
        <taxon>Mucoraceae</taxon>
        <taxon>Mucor</taxon>
    </lineage>
</organism>
<accession>S2J3S9</accession>
<dbReference type="InterPro" id="IPR051092">
    <property type="entry name" value="FYVE_RhoGEF_PH"/>
</dbReference>
<dbReference type="Pfam" id="PF00621">
    <property type="entry name" value="RhoGEF"/>
    <property type="match status" value="1"/>
</dbReference>
<evidence type="ECO:0000313" key="4">
    <source>
        <dbReference type="Proteomes" id="UP000014254"/>
    </source>
</evidence>
<feature type="region of interest" description="Disordered" evidence="1">
    <location>
        <begin position="187"/>
        <end position="209"/>
    </location>
</feature>
<dbReference type="STRING" id="1220926.S2J3S9"/>
<dbReference type="SUPFAM" id="SSF48065">
    <property type="entry name" value="DBL homology domain (DH-domain)"/>
    <property type="match status" value="1"/>
</dbReference>
<dbReference type="EMBL" id="KE124099">
    <property type="protein sequence ID" value="EPB82767.1"/>
    <property type="molecule type" value="Genomic_DNA"/>
</dbReference>
<evidence type="ECO:0000313" key="3">
    <source>
        <dbReference type="EMBL" id="EPB82767.1"/>
    </source>
</evidence>
<feature type="domain" description="DH" evidence="2">
    <location>
        <begin position="385"/>
        <end position="584"/>
    </location>
</feature>
<dbReference type="InParanoid" id="S2J3S9"/>
<keyword evidence="4" id="KW-1185">Reference proteome</keyword>